<reference evidence="8 9" key="1">
    <citation type="submission" date="2016-01" db="EMBL/GenBank/DDBJ databases">
        <authorList>
            <person name="McClelland M."/>
            <person name="Jain A."/>
            <person name="Saraogi P."/>
            <person name="Mendelson R."/>
            <person name="Westerman R."/>
            <person name="SanMiguel P."/>
            <person name="Csonka L."/>
        </authorList>
    </citation>
    <scope>NUCLEOTIDE SEQUENCE [LARGE SCALE GENOMIC DNA]</scope>
    <source>
        <strain evidence="8 9">NCPPB 2472</strain>
    </source>
</reference>
<evidence type="ECO:0000256" key="3">
    <source>
        <dbReference type="ARBA" id="ARBA00022832"/>
    </source>
</evidence>
<keyword evidence="4" id="KW-0443">Lipid metabolism</keyword>
<dbReference type="Pfam" id="PF00501">
    <property type="entry name" value="AMP-binding"/>
    <property type="match status" value="1"/>
</dbReference>
<dbReference type="GO" id="GO:0016874">
    <property type="term" value="F:ligase activity"/>
    <property type="evidence" value="ECO:0007669"/>
    <property type="project" value="UniProtKB-KW"/>
</dbReference>
<keyword evidence="2" id="KW-0436">Ligase</keyword>
<accession>A0A0X1T3P7</accession>
<dbReference type="InterPro" id="IPR020845">
    <property type="entry name" value="AMP-binding_CS"/>
</dbReference>
<organism evidence="8 9">
    <name type="scientific">Pseudomonas agarici</name>
    <dbReference type="NCBI Taxonomy" id="46677"/>
    <lineage>
        <taxon>Bacteria</taxon>
        <taxon>Pseudomonadati</taxon>
        <taxon>Pseudomonadota</taxon>
        <taxon>Gammaproteobacteria</taxon>
        <taxon>Pseudomonadales</taxon>
        <taxon>Pseudomonadaceae</taxon>
        <taxon>Pseudomonas</taxon>
    </lineage>
</organism>
<sequence length="565" mass="63064">MQKFRLMTDCLDSHSERYPEKSAYIFLSEKLLVERELTFVQLRIAARQFSGRLLETTQRGDRALLIFPAGLDFIIAFFGCLYAGVVAVPLCPPNKKRSQRTLQGIIDDCSPRLVITLKALGSSLRDQDDQESLPWLEMDDLGERQQSVFPLDYSTVDAEDLAFIQYTSGSTSAPKGVMVTHANIVENQTMIRDAFSHDEFSTVIGWVPHYHDQGLIGNIFQPMFVGATSVLMSPVTFMRWPLRWLQAISIYRAHTSGGPNFAFGSCVKALERKPDIELDLSTWQIAFNGAEPIRNDTLSEFQAAFQRFGFSAKAVYPCYGLAECTLQASGGVKGTGPITLNVDGQALRDGKILPTDATSCKTLVGSGKALPGTRIEIVDPVTRKANAPLEIGEIWIAGPHIAQGYWNQKLLTASTFANRLSGNLQPPYLRTGDLGFVHQGELYVTGRIKDMVIIRGRNYYPHDIEHNVSAAHHSLEESACAVFSVSDAEDKLIVVQEVRREWRKKIKRDEIISSIRQAVVLNNEITPHDIVLLMPGKLLKTSSGKVMRNAIRTQYIENKLERWLG</sequence>
<dbReference type="RefSeq" id="WP_060783246.1">
    <property type="nucleotide sequence ID" value="NZ_CP014135.1"/>
</dbReference>
<evidence type="ECO:0000256" key="4">
    <source>
        <dbReference type="ARBA" id="ARBA00023098"/>
    </source>
</evidence>
<dbReference type="Proteomes" id="UP000063229">
    <property type="component" value="Chromosome"/>
</dbReference>
<dbReference type="PROSITE" id="PS00455">
    <property type="entry name" value="AMP_BINDING"/>
    <property type="match status" value="1"/>
</dbReference>
<keyword evidence="5" id="KW-1133">Transmembrane helix</keyword>
<keyword evidence="5" id="KW-0812">Transmembrane</keyword>
<gene>
    <name evidence="8" type="ORF">AWM79_15890</name>
</gene>
<dbReference type="InterPro" id="IPR025110">
    <property type="entry name" value="AMP-bd_C"/>
</dbReference>
<feature type="transmembrane region" description="Helical" evidence="5">
    <location>
        <begin position="63"/>
        <end position="90"/>
    </location>
</feature>
<evidence type="ECO:0000259" key="6">
    <source>
        <dbReference type="Pfam" id="PF00501"/>
    </source>
</evidence>
<dbReference type="FunFam" id="3.40.50.12780:FF:000013">
    <property type="entry name" value="Long-chain-fatty-acid--AMP ligase FadD32"/>
    <property type="match status" value="1"/>
</dbReference>
<protein>
    <submittedName>
        <fullName evidence="8">Uncharacterized protein</fullName>
    </submittedName>
</protein>
<dbReference type="InterPro" id="IPR040097">
    <property type="entry name" value="FAAL/FAAC"/>
</dbReference>
<dbReference type="STRING" id="46677.AWM79_15890"/>
<dbReference type="AlphaFoldDB" id="A0A0X1T3P7"/>
<proteinExistence type="inferred from homology"/>
<dbReference type="Pfam" id="PF23024">
    <property type="entry name" value="AMP-dom_DIP2-like"/>
    <property type="match status" value="1"/>
</dbReference>
<dbReference type="InterPro" id="IPR042099">
    <property type="entry name" value="ANL_N_sf"/>
</dbReference>
<dbReference type="PANTHER" id="PTHR22754">
    <property type="entry name" value="DISCO-INTERACTING PROTEIN 2 DIP2 -RELATED"/>
    <property type="match status" value="1"/>
</dbReference>
<dbReference type="KEGG" id="pagb:AWM79_15890"/>
<keyword evidence="9" id="KW-1185">Reference proteome</keyword>
<evidence type="ECO:0000259" key="7">
    <source>
        <dbReference type="Pfam" id="PF23024"/>
    </source>
</evidence>
<dbReference type="GO" id="GO:0070566">
    <property type="term" value="F:adenylyltransferase activity"/>
    <property type="evidence" value="ECO:0007669"/>
    <property type="project" value="TreeGrafter"/>
</dbReference>
<dbReference type="EMBL" id="CP014135">
    <property type="protein sequence ID" value="AMB86703.1"/>
    <property type="molecule type" value="Genomic_DNA"/>
</dbReference>
<dbReference type="InterPro" id="IPR000873">
    <property type="entry name" value="AMP-dep_synth/lig_dom"/>
</dbReference>
<dbReference type="PANTHER" id="PTHR22754:SF32">
    <property type="entry name" value="DISCO-INTERACTING PROTEIN 2"/>
    <property type="match status" value="1"/>
</dbReference>
<evidence type="ECO:0000313" key="9">
    <source>
        <dbReference type="Proteomes" id="UP000063229"/>
    </source>
</evidence>
<keyword evidence="3" id="KW-0276">Fatty acid metabolism</keyword>
<evidence type="ECO:0000256" key="1">
    <source>
        <dbReference type="ARBA" id="ARBA00006432"/>
    </source>
</evidence>
<dbReference type="CDD" id="cd05931">
    <property type="entry name" value="FAAL"/>
    <property type="match status" value="1"/>
</dbReference>
<keyword evidence="5" id="KW-0472">Membrane</keyword>
<dbReference type="GO" id="GO:0006633">
    <property type="term" value="P:fatty acid biosynthetic process"/>
    <property type="evidence" value="ECO:0007669"/>
    <property type="project" value="TreeGrafter"/>
</dbReference>
<dbReference type="GO" id="GO:0071766">
    <property type="term" value="P:Actinobacterium-type cell wall biogenesis"/>
    <property type="evidence" value="ECO:0007669"/>
    <property type="project" value="UniProtKB-ARBA"/>
</dbReference>
<name>A0A0X1T3P7_PSEAA</name>
<dbReference type="InterPro" id="IPR045851">
    <property type="entry name" value="AMP-bd_C_sf"/>
</dbReference>
<evidence type="ECO:0000313" key="8">
    <source>
        <dbReference type="EMBL" id="AMB86703.1"/>
    </source>
</evidence>
<dbReference type="GO" id="GO:0005886">
    <property type="term" value="C:plasma membrane"/>
    <property type="evidence" value="ECO:0007669"/>
    <property type="project" value="TreeGrafter"/>
</dbReference>
<feature type="domain" description="AMP-dependent synthetase/ligase" evidence="6">
    <location>
        <begin position="13"/>
        <end position="406"/>
    </location>
</feature>
<dbReference type="Gene3D" id="3.30.300.30">
    <property type="match status" value="1"/>
</dbReference>
<dbReference type="SUPFAM" id="SSF56801">
    <property type="entry name" value="Acetyl-CoA synthetase-like"/>
    <property type="match status" value="1"/>
</dbReference>
<evidence type="ECO:0000256" key="2">
    <source>
        <dbReference type="ARBA" id="ARBA00022598"/>
    </source>
</evidence>
<comment type="similarity">
    <text evidence="1">Belongs to the ATP-dependent AMP-binding enzyme family.</text>
</comment>
<feature type="domain" description="AMP-binding enzyme C-terminal" evidence="7">
    <location>
        <begin position="450"/>
        <end position="561"/>
    </location>
</feature>
<evidence type="ECO:0000256" key="5">
    <source>
        <dbReference type="SAM" id="Phobius"/>
    </source>
</evidence>
<dbReference type="Gene3D" id="3.40.50.12780">
    <property type="entry name" value="N-terminal domain of ligase-like"/>
    <property type="match status" value="1"/>
</dbReference>